<dbReference type="InterPro" id="IPR039910">
    <property type="entry name" value="D15-like"/>
</dbReference>
<dbReference type="HAMAP" id="MF_01430">
    <property type="entry name" value="OM_assembly_BamA"/>
    <property type="match status" value="1"/>
</dbReference>
<dbReference type="InterPro" id="IPR034746">
    <property type="entry name" value="POTRA"/>
</dbReference>
<keyword evidence="12" id="KW-1185">Reference proteome</keyword>
<gene>
    <name evidence="8" type="primary">bamA</name>
    <name evidence="11" type="ordered locus">Tbd_0793</name>
</gene>
<evidence type="ECO:0000256" key="7">
    <source>
        <dbReference type="ARBA" id="ARBA00023237"/>
    </source>
</evidence>
<dbReference type="InterPro" id="IPR000184">
    <property type="entry name" value="Bac_surfAg_D15"/>
</dbReference>
<evidence type="ECO:0000256" key="4">
    <source>
        <dbReference type="ARBA" id="ARBA00022729"/>
    </source>
</evidence>
<proteinExistence type="inferred from homology"/>
<sequence length="770" mass="85372" precursor="true">MKKPMTLTRLTLALAAVFVTHAASAEAPFVVKDIRVEGIQRTEAGTVFSYLPVKVGDTMTDEKTAAAIKALYATGFFKDVRLEARDGVVIVTVQERPSIAKITLSGIKEFSEDDLKAGLKQTGLAEGRVLDRSLVEKAEQELQRQYFNRGKYAVEIKSTLTPLERNRVAVQFDVVEGDSAKIRQINIVGNKAFKEKELLNQLTSTTPNWLTWYTKNDQYSKTRLAGDLEALRSFYLNRGYLEFNVDSTQVSISPDKQGIYITVNVTEGPQYRVSDVKLAGQMLVPEAELRKLITLEPGEVFERDRLTESTKKIGDRLGNDGYAFANVNAVPELDKEKSTVAFTLFVDPGRRVYVNRINVAGNTRTRDEVVRREIRQMEGAYYDAEKINRSRDRLNRLGYFNEVNIETPSVAGTTDQVDVNVSVAEKSTGNIMLGAGFSSSEGLVLSGSVSQSNVFGTGNRLSAQINSGSVNTVYSLSYTNPYYTIDGISLGYDIYRRDVDASELDGVGDYETSTYGAGVRFGLPINERDFISFGLTYEQTSITTDADSPTNYQKFEEEFGSDNDTVRVDTSWARDTRNSHLFPTRGLFQRVAAEVGTPLGSLEYYKLSFQHQQYFPLSKRFTLMLNGEVGVGGGLSDKPLPFFKNFYAGGTSSVRGFENGTLGPKDDENNALGGDKRVVGNAELFFPLPGLKDDQSLRMSAFVDAGATFGPNDDQHRYENFAFGDLRYSAGVAVLWVSPLGPLKFSLAQPLSSKEDDEEEMFQFTLGNVF</sequence>
<feature type="domain" description="POTRA" evidence="10">
    <location>
        <begin position="180"/>
        <end position="268"/>
    </location>
</feature>
<evidence type="ECO:0000256" key="8">
    <source>
        <dbReference type="HAMAP-Rule" id="MF_01430"/>
    </source>
</evidence>
<dbReference type="Proteomes" id="UP000008291">
    <property type="component" value="Chromosome"/>
</dbReference>
<name>Q3SF00_THIDA</name>
<dbReference type="InterPro" id="IPR010827">
    <property type="entry name" value="BamA/TamA_POTRA"/>
</dbReference>
<dbReference type="Gene3D" id="3.10.20.310">
    <property type="entry name" value="membrane protein fhac"/>
    <property type="match status" value="5"/>
</dbReference>
<keyword evidence="3 8" id="KW-0812">Transmembrane</keyword>
<dbReference type="PANTHER" id="PTHR12815">
    <property type="entry name" value="SORTING AND ASSEMBLY MACHINERY SAMM50 PROTEIN FAMILY MEMBER"/>
    <property type="match status" value="1"/>
</dbReference>
<comment type="similarity">
    <text evidence="8">Belongs to the BamA family.</text>
</comment>
<dbReference type="PANTHER" id="PTHR12815:SF23">
    <property type="entry name" value="OUTER MEMBRANE PROTEIN ASSEMBLY FACTOR BAMA"/>
    <property type="match status" value="1"/>
</dbReference>
<dbReference type="Pfam" id="PF01103">
    <property type="entry name" value="Omp85"/>
    <property type="match status" value="1"/>
</dbReference>
<feature type="domain" description="POTRA" evidence="10">
    <location>
        <begin position="29"/>
        <end position="96"/>
    </location>
</feature>
<evidence type="ECO:0000313" key="11">
    <source>
        <dbReference type="EMBL" id="AAZ96746.1"/>
    </source>
</evidence>
<dbReference type="FunFam" id="3.10.20.310:FF:000002">
    <property type="entry name" value="Outer membrane protein assembly factor BamA"/>
    <property type="match status" value="1"/>
</dbReference>
<keyword evidence="4 8" id="KW-0732">Signal</keyword>
<dbReference type="STRING" id="292415.Tbd_0793"/>
<keyword evidence="5 8" id="KW-0677">Repeat</keyword>
<feature type="domain" description="POTRA" evidence="10">
    <location>
        <begin position="271"/>
        <end position="349"/>
    </location>
</feature>
<evidence type="ECO:0000256" key="9">
    <source>
        <dbReference type="NCBIfam" id="TIGR03303"/>
    </source>
</evidence>
<evidence type="ECO:0000256" key="3">
    <source>
        <dbReference type="ARBA" id="ARBA00022692"/>
    </source>
</evidence>
<comment type="subunit">
    <text evidence="8">Part of the Bam complex.</text>
</comment>
<feature type="signal peptide" evidence="8">
    <location>
        <begin position="1"/>
        <end position="25"/>
    </location>
</feature>
<protein>
    <recommendedName>
        <fullName evidence="8 9">Outer membrane protein assembly factor BamA</fullName>
    </recommendedName>
</protein>
<dbReference type="InterPro" id="IPR023707">
    <property type="entry name" value="OM_assembly_BamA"/>
</dbReference>
<evidence type="ECO:0000256" key="5">
    <source>
        <dbReference type="ARBA" id="ARBA00022737"/>
    </source>
</evidence>
<evidence type="ECO:0000256" key="1">
    <source>
        <dbReference type="ARBA" id="ARBA00004370"/>
    </source>
</evidence>
<dbReference type="NCBIfam" id="TIGR03303">
    <property type="entry name" value="OM_YaeT"/>
    <property type="match status" value="1"/>
</dbReference>
<evidence type="ECO:0000256" key="2">
    <source>
        <dbReference type="ARBA" id="ARBA00022452"/>
    </source>
</evidence>
<comment type="subcellular location">
    <subcellularLocation>
        <location evidence="8">Cell outer membrane</location>
    </subcellularLocation>
    <subcellularLocation>
        <location evidence="1">Membrane</location>
    </subcellularLocation>
</comment>
<keyword evidence="6 8" id="KW-0472">Membrane</keyword>
<dbReference type="PROSITE" id="PS51779">
    <property type="entry name" value="POTRA"/>
    <property type="match status" value="5"/>
</dbReference>
<dbReference type="PIRSF" id="PIRSF006076">
    <property type="entry name" value="OM_assembly_OMP85"/>
    <property type="match status" value="1"/>
</dbReference>
<keyword evidence="2 8" id="KW-1134">Transmembrane beta strand</keyword>
<dbReference type="GO" id="GO:0051205">
    <property type="term" value="P:protein insertion into membrane"/>
    <property type="evidence" value="ECO:0007669"/>
    <property type="project" value="UniProtKB-UniRule"/>
</dbReference>
<reference evidence="11 12" key="1">
    <citation type="journal article" date="2006" name="J. Bacteriol.">
        <title>The genome sequence of the obligately chemolithoautotrophic, facultatively anaerobic bacterium Thiobacillus denitrificans.</title>
        <authorList>
            <person name="Beller H.R."/>
            <person name="Chain P.S."/>
            <person name="Letain T.E."/>
            <person name="Chakicherla A."/>
            <person name="Larimer F.W."/>
            <person name="Richardson P.M."/>
            <person name="Coleman M.A."/>
            <person name="Wood A.P."/>
            <person name="Kelly D.P."/>
        </authorList>
    </citation>
    <scope>NUCLEOTIDE SEQUENCE [LARGE SCALE GENOMIC DNA]</scope>
    <source>
        <strain evidence="11 12">ATCC 25259</strain>
    </source>
</reference>
<organism evidence="11 12">
    <name type="scientific">Thiobacillus denitrificans (strain ATCC 25259 / T1)</name>
    <dbReference type="NCBI Taxonomy" id="292415"/>
    <lineage>
        <taxon>Bacteria</taxon>
        <taxon>Pseudomonadati</taxon>
        <taxon>Pseudomonadota</taxon>
        <taxon>Betaproteobacteria</taxon>
        <taxon>Nitrosomonadales</taxon>
        <taxon>Thiobacillaceae</taxon>
        <taxon>Thiobacillus</taxon>
    </lineage>
</organism>
<feature type="domain" description="POTRA" evidence="10">
    <location>
        <begin position="97"/>
        <end position="177"/>
    </location>
</feature>
<comment type="function">
    <text evidence="8">Part of the outer membrane protein assembly complex, which is involved in assembly and insertion of beta-barrel proteins into the outer membrane.</text>
</comment>
<dbReference type="GO" id="GO:1990063">
    <property type="term" value="C:Bam protein complex"/>
    <property type="evidence" value="ECO:0007669"/>
    <property type="project" value="TreeGrafter"/>
</dbReference>
<dbReference type="AlphaFoldDB" id="Q3SF00"/>
<accession>Q3SF00</accession>
<dbReference type="KEGG" id="tbd:Tbd_0793"/>
<dbReference type="eggNOG" id="COG4775">
    <property type="taxonomic scope" value="Bacteria"/>
</dbReference>
<dbReference type="HOGENOM" id="CLU_007664_1_0_4"/>
<evidence type="ECO:0000256" key="6">
    <source>
        <dbReference type="ARBA" id="ARBA00023136"/>
    </source>
</evidence>
<feature type="chain" id="PRO_5009019171" description="Outer membrane protein assembly factor BamA" evidence="8">
    <location>
        <begin position="26"/>
        <end position="770"/>
    </location>
</feature>
<evidence type="ECO:0000313" key="12">
    <source>
        <dbReference type="Proteomes" id="UP000008291"/>
    </source>
</evidence>
<dbReference type="Gene3D" id="2.40.160.50">
    <property type="entry name" value="membrane protein fhac: a member of the omp85/tpsb transporter family"/>
    <property type="match status" value="1"/>
</dbReference>
<evidence type="ECO:0000259" key="10">
    <source>
        <dbReference type="PROSITE" id="PS51779"/>
    </source>
</evidence>
<feature type="domain" description="POTRA" evidence="10">
    <location>
        <begin position="352"/>
        <end position="426"/>
    </location>
</feature>
<keyword evidence="7 8" id="KW-0998">Cell outer membrane</keyword>
<dbReference type="Pfam" id="PF07244">
    <property type="entry name" value="POTRA"/>
    <property type="match status" value="5"/>
</dbReference>
<dbReference type="EMBL" id="CP000116">
    <property type="protein sequence ID" value="AAZ96746.1"/>
    <property type="molecule type" value="Genomic_DNA"/>
</dbReference>
<dbReference type="GO" id="GO:0043165">
    <property type="term" value="P:Gram-negative-bacterium-type cell outer membrane assembly"/>
    <property type="evidence" value="ECO:0007669"/>
    <property type="project" value="UniProtKB-UniRule"/>
</dbReference>